<gene>
    <name evidence="2" type="ORF">MB818_01780</name>
</gene>
<reference evidence="2" key="1">
    <citation type="submission" date="2022-02" db="EMBL/GenBank/DDBJ databases">
        <title>The genome sequence of Ruegeria sp. 1NDH52C.</title>
        <authorList>
            <person name="Du J."/>
        </authorList>
    </citation>
    <scope>NUCLEOTIDE SEQUENCE</scope>
    <source>
        <strain evidence="2">1NDH52C</strain>
    </source>
</reference>
<dbReference type="InterPro" id="IPR027417">
    <property type="entry name" value="P-loop_NTPase"/>
</dbReference>
<comment type="caution">
    <text evidence="2">The sequence shown here is derived from an EMBL/GenBank/DDBJ whole genome shotgun (WGS) entry which is preliminary data.</text>
</comment>
<accession>A0ABS9NRR4</accession>
<evidence type="ECO:0000313" key="3">
    <source>
        <dbReference type="Proteomes" id="UP001165279"/>
    </source>
</evidence>
<dbReference type="Proteomes" id="UP001165279">
    <property type="component" value="Unassembled WGS sequence"/>
</dbReference>
<sequence>MHEKLNTPPAGGQTQLVETGKTGTPLPDDTDALLDVARQAAAAELVPPALIDKLSICRAIGKGAEVQTHLAEALAAGPAAERALDAIAPAFAPGDVIELRALDPAGGGSHSICGQLHNPEKRKALEEFIRRHNGRRNLYLGVNPRRSELAGTNHAASSADVSARRAMVLDFDRKDAPSVDPDWTRTRDAIAANLNPLFIMDSGNGLHVWLELESVSGPDVIASVGPLAAAMARLGADNMADAARIARLPYTVNLPTGTKLKRGAVARLATPLPQANVKHAPAPSVKALCASLSGLATRLGLPGKVERQAVKPAAKSSNYYGPSGERKTATPAPSLEALQLLAEELPNDPGGPFDDRVEWAIAGLAFFGAASAAGLKTEGRDIFLGWSGKWGGDPVEDAKFWDTCRDTHTGWGTLMRLLLRYNPAGVGKVRGAIARAVFAAAPLTVEDQRQIASLSQWAWLCANNNSAPSANRNVSNLKVFILNPTKAPSPSKIPPRRWVYGHSVIAGFVSVLAAPGGTGKSALILTEALAMATGKTLLGGDDPRRPRRVWMHNAEDPSDEQLRRLAAMQAHRGISDAEIGGRLFLTSGRDLSLCLARQGVDGPEIVAEHLDAVVNAMLDAKVDVLILDPLGAVHSLPENDNTAFNVLLGALREIAERTGAAIILVHHVSKAAGADMSAAGADAVRGASAIKDGARIVRQLVRMSEKEARQFGIADEERHQYVRIENGKSNLAPAAKARWMRLSSVKLNNGTPEYPSGDTVAVVEDWTPPGPVKGTPSDLHRVQAAIDGTSTPPRASAQAHGWVGYIVADTLGLDVGKPGTKAADRTPEQARTFRGVSDMVAGWLADGGLRMDTERDPASGRTVDVVRSGTPAVFRDGALQEAVA</sequence>
<feature type="region of interest" description="Disordered" evidence="1">
    <location>
        <begin position="1"/>
        <end position="25"/>
    </location>
</feature>
<keyword evidence="2" id="KW-0347">Helicase</keyword>
<keyword evidence="2" id="KW-0547">Nucleotide-binding</keyword>
<dbReference type="GO" id="GO:0004386">
    <property type="term" value="F:helicase activity"/>
    <property type="evidence" value="ECO:0007669"/>
    <property type="project" value="UniProtKB-KW"/>
</dbReference>
<keyword evidence="3" id="KW-1185">Reference proteome</keyword>
<name>A0ABS9NRR4_9RHOB</name>
<organism evidence="2 3">
    <name type="scientific">Ruegeria alba</name>
    <dbReference type="NCBI Taxonomy" id="2916756"/>
    <lineage>
        <taxon>Bacteria</taxon>
        <taxon>Pseudomonadati</taxon>
        <taxon>Pseudomonadota</taxon>
        <taxon>Alphaproteobacteria</taxon>
        <taxon>Rhodobacterales</taxon>
        <taxon>Roseobacteraceae</taxon>
        <taxon>Ruegeria</taxon>
    </lineage>
</organism>
<proteinExistence type="predicted"/>
<dbReference type="SUPFAM" id="SSF52540">
    <property type="entry name" value="P-loop containing nucleoside triphosphate hydrolases"/>
    <property type="match status" value="1"/>
</dbReference>
<evidence type="ECO:0000313" key="2">
    <source>
        <dbReference type="EMBL" id="MCG6556913.1"/>
    </source>
</evidence>
<keyword evidence="2" id="KW-0378">Hydrolase</keyword>
<protein>
    <submittedName>
        <fullName evidence="2">Helicase RepA family protein</fullName>
    </submittedName>
</protein>
<dbReference type="RefSeq" id="WP_238903687.1">
    <property type="nucleotide sequence ID" value="NZ_JAKOEM010000001.1"/>
</dbReference>
<evidence type="ECO:0000256" key="1">
    <source>
        <dbReference type="SAM" id="MobiDB-lite"/>
    </source>
</evidence>
<keyword evidence="2" id="KW-0067">ATP-binding</keyword>
<dbReference type="Pfam" id="PF13481">
    <property type="entry name" value="AAA_25"/>
    <property type="match status" value="1"/>
</dbReference>
<dbReference type="EMBL" id="JAKOEM010000001">
    <property type="protein sequence ID" value="MCG6556913.1"/>
    <property type="molecule type" value="Genomic_DNA"/>
</dbReference>
<dbReference type="Gene3D" id="3.40.50.300">
    <property type="entry name" value="P-loop containing nucleotide triphosphate hydrolases"/>
    <property type="match status" value="1"/>
</dbReference>